<reference evidence="1" key="1">
    <citation type="submission" date="2021-06" db="EMBL/GenBank/DDBJ databases">
        <authorList>
            <person name="Kallberg Y."/>
            <person name="Tangrot J."/>
            <person name="Rosling A."/>
        </authorList>
    </citation>
    <scope>NUCLEOTIDE SEQUENCE</scope>
    <source>
        <strain evidence="1">AU212A</strain>
    </source>
</reference>
<name>A0ACA9PK75_9GLOM</name>
<feature type="non-terminal residue" evidence="1">
    <location>
        <position position="1"/>
    </location>
</feature>
<evidence type="ECO:0000313" key="1">
    <source>
        <dbReference type="EMBL" id="CAG8713098.1"/>
    </source>
</evidence>
<comment type="caution">
    <text evidence="1">The sequence shown here is derived from an EMBL/GenBank/DDBJ whole genome shotgun (WGS) entry which is preliminary data.</text>
</comment>
<feature type="non-terminal residue" evidence="1">
    <location>
        <position position="112"/>
    </location>
</feature>
<organism evidence="1 2">
    <name type="scientific">Scutellospora calospora</name>
    <dbReference type="NCBI Taxonomy" id="85575"/>
    <lineage>
        <taxon>Eukaryota</taxon>
        <taxon>Fungi</taxon>
        <taxon>Fungi incertae sedis</taxon>
        <taxon>Mucoromycota</taxon>
        <taxon>Glomeromycotina</taxon>
        <taxon>Glomeromycetes</taxon>
        <taxon>Diversisporales</taxon>
        <taxon>Gigasporaceae</taxon>
        <taxon>Scutellospora</taxon>
    </lineage>
</organism>
<accession>A0ACA9PK75</accession>
<proteinExistence type="predicted"/>
<sequence length="112" mass="12936">STFASNIDALTKVLYYQQCRENAMIEFDLEKFEYIIGNANSQLEGFFSSMMNAIIPKKRSAYSINEAKSVIWEAVDIIASLDYSACAKTVEEFYKKIQNEYAIKIEQHFINH</sequence>
<gene>
    <name evidence="1" type="ORF">SCALOS_LOCUS10949</name>
</gene>
<dbReference type="EMBL" id="CAJVPM010044024">
    <property type="protein sequence ID" value="CAG8713098.1"/>
    <property type="molecule type" value="Genomic_DNA"/>
</dbReference>
<protein>
    <submittedName>
        <fullName evidence="1">3663_t:CDS:1</fullName>
    </submittedName>
</protein>
<keyword evidence="2" id="KW-1185">Reference proteome</keyword>
<dbReference type="Proteomes" id="UP000789860">
    <property type="component" value="Unassembled WGS sequence"/>
</dbReference>
<evidence type="ECO:0000313" key="2">
    <source>
        <dbReference type="Proteomes" id="UP000789860"/>
    </source>
</evidence>